<reference evidence="1" key="1">
    <citation type="journal article" date="2023" name="Science">
        <title>Genome structures resolve the early diversification of teleost fishes.</title>
        <authorList>
            <person name="Parey E."/>
            <person name="Louis A."/>
            <person name="Montfort J."/>
            <person name="Bouchez O."/>
            <person name="Roques C."/>
            <person name="Iampietro C."/>
            <person name="Lluch J."/>
            <person name="Castinel A."/>
            <person name="Donnadieu C."/>
            <person name="Desvignes T."/>
            <person name="Floi Bucao C."/>
            <person name="Jouanno E."/>
            <person name="Wen M."/>
            <person name="Mejri S."/>
            <person name="Dirks R."/>
            <person name="Jansen H."/>
            <person name="Henkel C."/>
            <person name="Chen W.J."/>
            <person name="Zahm M."/>
            <person name="Cabau C."/>
            <person name="Klopp C."/>
            <person name="Thompson A.W."/>
            <person name="Robinson-Rechavi M."/>
            <person name="Braasch I."/>
            <person name="Lecointre G."/>
            <person name="Bobe J."/>
            <person name="Postlethwait J.H."/>
            <person name="Berthelot C."/>
            <person name="Roest Crollius H."/>
            <person name="Guiguen Y."/>
        </authorList>
    </citation>
    <scope>NUCLEOTIDE SEQUENCE</scope>
    <source>
        <strain evidence="1">NC1722</strain>
    </source>
</reference>
<organism evidence="1 2">
    <name type="scientific">Aldrovandia affinis</name>
    <dbReference type="NCBI Taxonomy" id="143900"/>
    <lineage>
        <taxon>Eukaryota</taxon>
        <taxon>Metazoa</taxon>
        <taxon>Chordata</taxon>
        <taxon>Craniata</taxon>
        <taxon>Vertebrata</taxon>
        <taxon>Euteleostomi</taxon>
        <taxon>Actinopterygii</taxon>
        <taxon>Neopterygii</taxon>
        <taxon>Teleostei</taxon>
        <taxon>Notacanthiformes</taxon>
        <taxon>Halosauridae</taxon>
        <taxon>Aldrovandia</taxon>
    </lineage>
</organism>
<protein>
    <submittedName>
        <fullName evidence="1">Uncharacterized protein</fullName>
    </submittedName>
</protein>
<dbReference type="EMBL" id="JAINUG010000016">
    <property type="protein sequence ID" value="KAJ8413262.1"/>
    <property type="molecule type" value="Genomic_DNA"/>
</dbReference>
<evidence type="ECO:0000313" key="1">
    <source>
        <dbReference type="EMBL" id="KAJ8413262.1"/>
    </source>
</evidence>
<accession>A0AAD7WXW1</accession>
<keyword evidence="2" id="KW-1185">Reference proteome</keyword>
<gene>
    <name evidence="1" type="ORF">AAFF_G00092580</name>
</gene>
<proteinExistence type="predicted"/>
<comment type="caution">
    <text evidence="1">The sequence shown here is derived from an EMBL/GenBank/DDBJ whole genome shotgun (WGS) entry which is preliminary data.</text>
</comment>
<evidence type="ECO:0000313" key="2">
    <source>
        <dbReference type="Proteomes" id="UP001221898"/>
    </source>
</evidence>
<dbReference type="AlphaFoldDB" id="A0AAD7WXW1"/>
<sequence length="127" mass="14026">MGPGNVQLLEPVTCGIALWADPRDVRLAWPRGGVVFAARLCRFLRARRSPGRGRREHGAPRQPTDEARGTMIVPLVLKLLNEPLLSAHLSAAHMPCEPGLPNCCRWDRNDPRLTTEGREPHVAPLTS</sequence>
<name>A0AAD7WXW1_9TELE</name>
<dbReference type="Proteomes" id="UP001221898">
    <property type="component" value="Unassembled WGS sequence"/>
</dbReference>